<dbReference type="InterPro" id="IPR053784">
    <property type="entry name" value="Choice_anch_U_dom"/>
</dbReference>
<dbReference type="NCBIfam" id="NF041766">
    <property type="entry name" value="choice_anch_U"/>
    <property type="match status" value="1"/>
</dbReference>
<dbReference type="Pfam" id="PF03009">
    <property type="entry name" value="GDPD"/>
    <property type="match status" value="1"/>
</dbReference>
<dbReference type="EMBL" id="CP060714">
    <property type="protein sequence ID" value="QNN58551.1"/>
    <property type="molecule type" value="Genomic_DNA"/>
</dbReference>
<dbReference type="PANTHER" id="PTHR46211">
    <property type="entry name" value="GLYCEROPHOSPHORYL DIESTER PHOSPHODIESTERASE"/>
    <property type="match status" value="1"/>
</dbReference>
<dbReference type="KEGG" id="drg:H9K76_06850"/>
<dbReference type="SUPFAM" id="SSF51695">
    <property type="entry name" value="PLC-like phosphodiesterases"/>
    <property type="match status" value="1"/>
</dbReference>
<keyword evidence="1" id="KW-1133">Transmembrane helix</keyword>
<proteinExistence type="predicted"/>
<feature type="chain" id="PRO_5028838793" description="GP-PDE domain-containing protein" evidence="2">
    <location>
        <begin position="24"/>
        <end position="1069"/>
    </location>
</feature>
<feature type="transmembrane region" description="Helical" evidence="1">
    <location>
        <begin position="1040"/>
        <end position="1058"/>
    </location>
</feature>
<reference evidence="4 5" key="1">
    <citation type="submission" date="2020-08" db="EMBL/GenBank/DDBJ databases">
        <title>Genome sequence of Diaphorobacter ruginosibacter DSM 27467T.</title>
        <authorList>
            <person name="Hyun D.-W."/>
            <person name="Bae J.-W."/>
        </authorList>
    </citation>
    <scope>NUCLEOTIDE SEQUENCE [LARGE SCALE GENOMIC DNA]</scope>
    <source>
        <strain evidence="4 5">DSM 27467</strain>
    </source>
</reference>
<name>A0A7G9RSH6_9BURK</name>
<evidence type="ECO:0000313" key="4">
    <source>
        <dbReference type="EMBL" id="QNN58551.1"/>
    </source>
</evidence>
<keyword evidence="1" id="KW-0472">Membrane</keyword>
<dbReference type="GO" id="GO:0006629">
    <property type="term" value="P:lipid metabolic process"/>
    <property type="evidence" value="ECO:0007669"/>
    <property type="project" value="InterPro"/>
</dbReference>
<dbReference type="Gene3D" id="3.20.20.190">
    <property type="entry name" value="Phosphatidylinositol (PI) phosphodiesterase"/>
    <property type="match status" value="2"/>
</dbReference>
<organism evidence="4 5">
    <name type="scientific">Diaphorobacter ruginosibacter</name>
    <dbReference type="NCBI Taxonomy" id="1715720"/>
    <lineage>
        <taxon>Bacteria</taxon>
        <taxon>Pseudomonadati</taxon>
        <taxon>Pseudomonadota</taxon>
        <taxon>Betaproteobacteria</taxon>
        <taxon>Burkholderiales</taxon>
        <taxon>Comamonadaceae</taxon>
        <taxon>Diaphorobacter</taxon>
    </lineage>
</organism>
<evidence type="ECO:0000256" key="1">
    <source>
        <dbReference type="SAM" id="Phobius"/>
    </source>
</evidence>
<dbReference type="Pfam" id="PF06439">
    <property type="entry name" value="3keto-disac_hyd"/>
    <property type="match status" value="1"/>
</dbReference>
<evidence type="ECO:0000256" key="2">
    <source>
        <dbReference type="SAM" id="SignalP"/>
    </source>
</evidence>
<dbReference type="AlphaFoldDB" id="A0A7G9RSH6"/>
<feature type="domain" description="GP-PDE" evidence="3">
    <location>
        <begin position="476"/>
        <end position="713"/>
    </location>
</feature>
<keyword evidence="1" id="KW-0812">Transmembrane</keyword>
<feature type="signal peptide" evidence="2">
    <location>
        <begin position="1"/>
        <end position="23"/>
    </location>
</feature>
<dbReference type="RefSeq" id="WP_187599034.1">
    <property type="nucleotide sequence ID" value="NZ_CP060714.1"/>
</dbReference>
<protein>
    <recommendedName>
        <fullName evidence="3">GP-PDE domain-containing protein</fullName>
    </recommendedName>
</protein>
<evidence type="ECO:0000313" key="5">
    <source>
        <dbReference type="Proteomes" id="UP000515811"/>
    </source>
</evidence>
<accession>A0A7G9RSH6</accession>
<keyword evidence="2" id="KW-0732">Signal</keyword>
<dbReference type="PROSITE" id="PS51704">
    <property type="entry name" value="GP_PDE"/>
    <property type="match status" value="1"/>
</dbReference>
<dbReference type="Gene3D" id="2.60.120.560">
    <property type="entry name" value="Exo-inulinase, domain 1"/>
    <property type="match status" value="1"/>
</dbReference>
<evidence type="ECO:0000259" key="3">
    <source>
        <dbReference type="PROSITE" id="PS51704"/>
    </source>
</evidence>
<dbReference type="PROSITE" id="PS51257">
    <property type="entry name" value="PROKAR_LIPOPROTEIN"/>
    <property type="match status" value="1"/>
</dbReference>
<dbReference type="PANTHER" id="PTHR46211:SF14">
    <property type="entry name" value="GLYCEROPHOSPHODIESTER PHOSPHODIESTERASE"/>
    <property type="match status" value="1"/>
</dbReference>
<gene>
    <name evidence="4" type="ORF">H9K76_06850</name>
</gene>
<keyword evidence="5" id="KW-1185">Reference proteome</keyword>
<dbReference type="InterPro" id="IPR010496">
    <property type="entry name" value="AL/BT2_dom"/>
</dbReference>
<dbReference type="InterPro" id="IPR030395">
    <property type="entry name" value="GP_PDE_dom"/>
</dbReference>
<sequence>MRQTTLAAAMATLLACSMASTQAATEMVPLKAGSPAKARMALDARLLKADANGKVYANEVFSDKLATALPAGWRTPAWNKGTVGIDPATGNLIIDGTKDSTNMTAVILPAELESLSNYRVDMDFTMDAVNNDGRWASIMYRTSPQANTPNYEPYHQFAIRQNAMLANGTEFAVRRSGGWQVPDKKAFTEKIDSTRTYTATVIVHGDRVRQYLNGVLQQDTTIHAGLEKGGVGMQTAGTRMRVKSYKVTEQLTPLPELDMPVAVQETGTAASMAPTLVRSMSTLASSEGDGSSNSLFTLDSALNLASADGRSLGTLRDLFAQARRVTVPVVRIQDKATVDALLAFSNDVHALSDITFLSSDVQVLSYARRQLPGIRTAVDFSAAGLSGGNESLLKISGDTNRAGAKIALLPAHLVQREFVAHLQRLLVTVWAQSDATTAEQAAQVLTTGVNGVVASDSTVFADVMRRLPANTLLRKPLVVGHRGMPAGGENDENTLEGAKAAVAAGADAVENDIYITTDGHLVIMHDETVDRTMTGGTGRIEAMTLAQVKELRSKTKGWQVPTMREYFRAFKDKPITHFIEIKSATPAVVTQLKKEMAEEDVADQSIAISFLPAQMKLSTSEIPELALGFLGGAAGSGNVLNDVRTILNDTQANNSTFNPSYGGLARATMEAAKHRGTTFWPWTLNNSNDFYKFYSWGTNGLTTDYAKWASDFPVEISPAALPGKIALNEPTSLSVNLTTQVGETIQARANELVLLGGTAQAEAPSDGAIRFTSAGTAIVLPGYRYKMGDGTHSYVIVSRPVTLVVGDGEGNVLGNANSASGGKVACGSAVPGQASACTVTAQPGYAVTGALPAGDCPAGTWNDDRTVYTTGIISGRCTVNFTFVPLPAEASLAAVGKSGVLQATVSGGGSGLWAFDAGAALSVAAATGAPDNVSFPFGVTSFTVRGGEAGRQAVVELTYPEALPANARYYKFGKTRSHAQPHWYEYPNATISGNKVVLTLTDGEDGDNDLQANGSIVDPGGVGVTKAAPPVGTATPVPSLGAGAVVGLSWAVGALAWMRSRRRKGVLRG</sequence>
<dbReference type="InterPro" id="IPR017946">
    <property type="entry name" value="PLC-like_Pdiesterase_TIM-brl"/>
</dbReference>
<dbReference type="GO" id="GO:0008081">
    <property type="term" value="F:phosphoric diester hydrolase activity"/>
    <property type="evidence" value="ECO:0007669"/>
    <property type="project" value="InterPro"/>
</dbReference>
<dbReference type="Proteomes" id="UP000515811">
    <property type="component" value="Chromosome"/>
</dbReference>